<dbReference type="NCBIfam" id="TIGR01229">
    <property type="entry name" value="rocF_arginase"/>
    <property type="match status" value="1"/>
</dbReference>
<dbReference type="Proteomes" id="UP000249522">
    <property type="component" value="Unassembled WGS sequence"/>
</dbReference>
<dbReference type="OrthoDB" id="9789727at2"/>
<evidence type="ECO:0000256" key="4">
    <source>
        <dbReference type="ARBA" id="ARBA00022503"/>
    </source>
</evidence>
<dbReference type="InterPro" id="IPR006035">
    <property type="entry name" value="Ureohydrolase"/>
</dbReference>
<dbReference type="PANTHER" id="PTHR43782:SF3">
    <property type="entry name" value="ARGINASE"/>
    <property type="match status" value="1"/>
</dbReference>
<evidence type="ECO:0000313" key="14">
    <source>
        <dbReference type="EMBL" id="PZD95729.1"/>
    </source>
</evidence>
<dbReference type="GO" id="GO:0030145">
    <property type="term" value="F:manganese ion binding"/>
    <property type="evidence" value="ECO:0007669"/>
    <property type="project" value="TreeGrafter"/>
</dbReference>
<comment type="catalytic activity">
    <reaction evidence="8 13">
        <text>L-arginine + H2O = urea + L-ornithine</text>
        <dbReference type="Rhea" id="RHEA:20569"/>
        <dbReference type="ChEBI" id="CHEBI:15377"/>
        <dbReference type="ChEBI" id="CHEBI:16199"/>
        <dbReference type="ChEBI" id="CHEBI:32682"/>
        <dbReference type="ChEBI" id="CHEBI:46911"/>
        <dbReference type="EC" id="3.5.3.1"/>
    </reaction>
</comment>
<dbReference type="FunFam" id="3.40.800.10:FF:000012">
    <property type="entry name" value="Arginase"/>
    <property type="match status" value="1"/>
</dbReference>
<evidence type="ECO:0000313" key="15">
    <source>
        <dbReference type="Proteomes" id="UP000249522"/>
    </source>
</evidence>
<organism evidence="14 15">
    <name type="scientific">Paenibacillus sambharensis</name>
    <dbReference type="NCBI Taxonomy" id="1803190"/>
    <lineage>
        <taxon>Bacteria</taxon>
        <taxon>Bacillati</taxon>
        <taxon>Bacillota</taxon>
        <taxon>Bacilli</taxon>
        <taxon>Bacillales</taxon>
        <taxon>Paenibacillaceae</taxon>
        <taxon>Paenibacillus</taxon>
    </lineage>
</organism>
<evidence type="ECO:0000256" key="7">
    <source>
        <dbReference type="ARBA" id="ARBA00023211"/>
    </source>
</evidence>
<dbReference type="GO" id="GO:0004053">
    <property type="term" value="F:arginase activity"/>
    <property type="evidence" value="ECO:0007669"/>
    <property type="project" value="UniProtKB-UniRule"/>
</dbReference>
<dbReference type="CDD" id="cd09989">
    <property type="entry name" value="Arginase"/>
    <property type="match status" value="1"/>
</dbReference>
<feature type="binding site" evidence="10">
    <location>
        <position position="111"/>
    </location>
    <ligand>
        <name>Mn(2+)</name>
        <dbReference type="ChEBI" id="CHEBI:29035"/>
        <label>1</label>
    </ligand>
</feature>
<comment type="cofactor">
    <cofactor evidence="10 13">
        <name>Mn(2+)</name>
        <dbReference type="ChEBI" id="CHEBI:29035"/>
    </cofactor>
    <text evidence="10 13">Binds 2 manganese ions per subunit.</text>
</comment>
<reference evidence="14 15" key="1">
    <citation type="submission" date="2018-06" db="EMBL/GenBank/DDBJ databases">
        <title>Paenibacillus imtechensis sp. nov.</title>
        <authorList>
            <person name="Pinnaka A.K."/>
            <person name="Singh H."/>
            <person name="Kaur M."/>
        </authorList>
    </citation>
    <scope>NUCLEOTIDE SEQUENCE [LARGE SCALE GENOMIC DNA]</scope>
    <source>
        <strain evidence="14 15">SMB1</strain>
    </source>
</reference>
<keyword evidence="5 10" id="KW-0479">Metal-binding</keyword>
<evidence type="ECO:0000256" key="12">
    <source>
        <dbReference type="RuleBase" id="RU003684"/>
    </source>
</evidence>
<dbReference type="SUPFAM" id="SSF52768">
    <property type="entry name" value="Arginase/deacetylase"/>
    <property type="match status" value="1"/>
</dbReference>
<dbReference type="PROSITE" id="PS51409">
    <property type="entry name" value="ARGINASE_2"/>
    <property type="match status" value="1"/>
</dbReference>
<accession>A0A2W1LAI0</accession>
<dbReference type="GO" id="GO:0000050">
    <property type="term" value="P:urea cycle"/>
    <property type="evidence" value="ECO:0007669"/>
    <property type="project" value="UniProtKB-UniPathway"/>
</dbReference>
<proteinExistence type="inferred from homology"/>
<evidence type="ECO:0000256" key="11">
    <source>
        <dbReference type="PROSITE-ProRule" id="PRU00742"/>
    </source>
</evidence>
<dbReference type="PANTHER" id="PTHR43782">
    <property type="entry name" value="ARGINASE"/>
    <property type="match status" value="1"/>
</dbReference>
<sequence length="312" mass="32827">MEREAKAVVQKQAMKLQLIHVPFGLGAGRAGTELGPGDILHAGLVRQIRNLGHDLADDVWVSCADKPAAAPAPGERLKHFAEVAEMSRNVCTEVSAAVESGAFPLILGGDHSIAIGTMAGLAAHYPSLGVVWIDAHTDMNTEATTHSGNMHGMSLAIALGKLRSFSYADIPGAGPSIKKGNIVMVAARDIDPGERELIRKEGIACFTMHDIDRLGIHAVMEKALEIAGSGTDGVHLSFDIDSVDPVEAPGVGTPVRGGLSYREAHFALELLAESGLITSMEVVEVNSLLDPSGRTARLAVELIASMLGKRII</sequence>
<evidence type="ECO:0000256" key="6">
    <source>
        <dbReference type="ARBA" id="ARBA00022801"/>
    </source>
</evidence>
<dbReference type="GO" id="GO:0006525">
    <property type="term" value="P:arginine metabolic process"/>
    <property type="evidence" value="ECO:0007669"/>
    <property type="project" value="UniProtKB-KW"/>
</dbReference>
<dbReference type="GO" id="GO:0005737">
    <property type="term" value="C:cytoplasm"/>
    <property type="evidence" value="ECO:0007669"/>
    <property type="project" value="TreeGrafter"/>
</dbReference>
<evidence type="ECO:0000256" key="5">
    <source>
        <dbReference type="ARBA" id="ARBA00022723"/>
    </source>
</evidence>
<evidence type="ECO:0000256" key="3">
    <source>
        <dbReference type="ARBA" id="ARBA00018123"/>
    </source>
</evidence>
<feature type="binding site" evidence="10">
    <location>
        <position position="239"/>
    </location>
    <ligand>
        <name>Mn(2+)</name>
        <dbReference type="ChEBI" id="CHEBI:29035"/>
        <label>1</label>
    </ligand>
</feature>
<dbReference type="PRINTS" id="PR00116">
    <property type="entry name" value="ARGINASE"/>
</dbReference>
<evidence type="ECO:0000256" key="10">
    <source>
        <dbReference type="PIRSR" id="PIRSR036979-1"/>
    </source>
</evidence>
<evidence type="ECO:0000256" key="8">
    <source>
        <dbReference type="ARBA" id="ARBA00047391"/>
    </source>
</evidence>
<dbReference type="EMBL" id="QKRB01000044">
    <property type="protein sequence ID" value="PZD95729.1"/>
    <property type="molecule type" value="Genomic_DNA"/>
</dbReference>
<dbReference type="PROSITE" id="PS01053">
    <property type="entry name" value="ARGINASE_1"/>
    <property type="match status" value="1"/>
</dbReference>
<feature type="binding site" evidence="10">
    <location>
        <position position="241"/>
    </location>
    <ligand>
        <name>Mn(2+)</name>
        <dbReference type="ChEBI" id="CHEBI:29035"/>
        <label>1</label>
    </ligand>
</feature>
<keyword evidence="4 13" id="KW-0056">Arginine metabolism</keyword>
<feature type="binding site" evidence="10">
    <location>
        <position position="138"/>
    </location>
    <ligand>
        <name>Mn(2+)</name>
        <dbReference type="ChEBI" id="CHEBI:29035"/>
        <label>1</label>
    </ligand>
</feature>
<keyword evidence="7 10" id="KW-0464">Manganese</keyword>
<keyword evidence="6 12" id="KW-0378">Hydrolase</keyword>
<dbReference type="PIRSF" id="PIRSF036979">
    <property type="entry name" value="Arginase"/>
    <property type="match status" value="1"/>
</dbReference>
<comment type="caution">
    <text evidence="14">The sequence shown here is derived from an EMBL/GenBank/DDBJ whole genome shotgun (WGS) entry which is preliminary data.</text>
</comment>
<dbReference type="UniPathway" id="UPA00158">
    <property type="reaction ID" value="UER00270"/>
</dbReference>
<dbReference type="Gene3D" id="3.40.800.10">
    <property type="entry name" value="Ureohydrolase domain"/>
    <property type="match status" value="1"/>
</dbReference>
<gene>
    <name evidence="14" type="primary">rocF</name>
    <name evidence="14" type="ORF">DNH61_12665</name>
</gene>
<dbReference type="Pfam" id="PF00491">
    <property type="entry name" value="Arginase"/>
    <property type="match status" value="1"/>
</dbReference>
<name>A0A2W1LAI0_9BACL</name>
<dbReference type="InterPro" id="IPR020855">
    <property type="entry name" value="Ureohydrolase_Mn_BS"/>
</dbReference>
<evidence type="ECO:0000256" key="13">
    <source>
        <dbReference type="RuleBase" id="RU361159"/>
    </source>
</evidence>
<comment type="pathway">
    <text evidence="1">Nitrogen metabolism; urea cycle; L-ornithine and urea from L-arginine: step 1/1.</text>
</comment>
<dbReference type="InterPro" id="IPR023696">
    <property type="entry name" value="Ureohydrolase_dom_sf"/>
</dbReference>
<dbReference type="InterPro" id="IPR014033">
    <property type="entry name" value="Arginase"/>
</dbReference>
<feature type="binding site" evidence="10">
    <location>
        <position position="136"/>
    </location>
    <ligand>
        <name>Mn(2+)</name>
        <dbReference type="ChEBI" id="CHEBI:29035"/>
        <label>1</label>
    </ligand>
</feature>
<dbReference type="AlphaFoldDB" id="A0A2W1LAI0"/>
<evidence type="ECO:0000256" key="2">
    <source>
        <dbReference type="ARBA" id="ARBA00012168"/>
    </source>
</evidence>
<evidence type="ECO:0000256" key="1">
    <source>
        <dbReference type="ARBA" id="ARBA00005098"/>
    </source>
</evidence>
<dbReference type="EC" id="3.5.3.1" evidence="2 9"/>
<comment type="similarity">
    <text evidence="11 12">Belongs to the arginase family.</text>
</comment>
<keyword evidence="15" id="KW-1185">Reference proteome</keyword>
<feature type="binding site" evidence="10">
    <location>
        <position position="134"/>
    </location>
    <ligand>
        <name>Mn(2+)</name>
        <dbReference type="ChEBI" id="CHEBI:29035"/>
        <label>1</label>
    </ligand>
</feature>
<protein>
    <recommendedName>
        <fullName evidence="3 9">Arginase</fullName>
        <ecNumber evidence="2 9">3.5.3.1</ecNumber>
    </recommendedName>
</protein>
<evidence type="ECO:0000256" key="9">
    <source>
        <dbReference type="NCBIfam" id="TIGR01229"/>
    </source>
</evidence>